<gene>
    <name evidence="1" type="ORF">TM448B01619_0009</name>
</gene>
<accession>A0A6M3XNI9</accession>
<name>A0A6M3XNI9_9ZZZZ</name>
<sequence length="176" mass="18658">MSRAYSVVKLAIQTLIDLGTDVLDKIALGTPGTSLQYPTTTGGKPKQVFSVGGIWAGASGNPWIPILQALCGQLDRDYCTWTDVATEAAGIAPTIWATSGVSGVTKDEINNELTFTFITAYLNVNYFVSSKVYSTPTMEVISGQGTGSVTVQFRDHANAIVGINKINVTLFTCGIV</sequence>
<proteinExistence type="predicted"/>
<protein>
    <submittedName>
        <fullName evidence="1">Uncharacterized protein</fullName>
    </submittedName>
</protein>
<dbReference type="AlphaFoldDB" id="A0A6M3XNI9"/>
<reference evidence="1" key="1">
    <citation type="submission" date="2020-03" db="EMBL/GenBank/DDBJ databases">
        <title>The deep terrestrial virosphere.</title>
        <authorList>
            <person name="Holmfeldt K."/>
            <person name="Nilsson E."/>
            <person name="Simone D."/>
            <person name="Lopez-Fernandez M."/>
            <person name="Wu X."/>
            <person name="de Brujin I."/>
            <person name="Lundin D."/>
            <person name="Andersson A."/>
            <person name="Bertilsson S."/>
            <person name="Dopson M."/>
        </authorList>
    </citation>
    <scope>NUCLEOTIDE SEQUENCE</scope>
    <source>
        <strain evidence="1">TM448B01619</strain>
    </source>
</reference>
<organism evidence="1">
    <name type="scientific">viral metagenome</name>
    <dbReference type="NCBI Taxonomy" id="1070528"/>
    <lineage>
        <taxon>unclassified sequences</taxon>
        <taxon>metagenomes</taxon>
        <taxon>organismal metagenomes</taxon>
    </lineage>
</organism>
<dbReference type="EMBL" id="MT144796">
    <property type="protein sequence ID" value="QJH99550.1"/>
    <property type="molecule type" value="Genomic_DNA"/>
</dbReference>
<evidence type="ECO:0000313" key="1">
    <source>
        <dbReference type="EMBL" id="QJH99550.1"/>
    </source>
</evidence>